<evidence type="ECO:0000313" key="1">
    <source>
        <dbReference type="EMBL" id="MBB6716366.1"/>
    </source>
</evidence>
<organism evidence="1 2">
    <name type="scientific">Clostridium gasigenes</name>
    <dbReference type="NCBI Taxonomy" id="94869"/>
    <lineage>
        <taxon>Bacteria</taxon>
        <taxon>Bacillati</taxon>
        <taxon>Bacillota</taxon>
        <taxon>Clostridia</taxon>
        <taxon>Eubacteriales</taxon>
        <taxon>Clostridiaceae</taxon>
        <taxon>Clostridium</taxon>
    </lineage>
</organism>
<proteinExistence type="predicted"/>
<comment type="caution">
    <text evidence="1">The sequence shown here is derived from an EMBL/GenBank/DDBJ whole genome shotgun (WGS) entry which is preliminary data.</text>
</comment>
<dbReference type="EMBL" id="JACKWY010000013">
    <property type="protein sequence ID" value="MBB6716366.1"/>
    <property type="molecule type" value="Genomic_DNA"/>
</dbReference>
<reference evidence="1 2" key="1">
    <citation type="submission" date="2020-08" db="EMBL/GenBank/DDBJ databases">
        <title>Clostridia isolated from Swiss meat.</title>
        <authorList>
            <person name="Wambui J."/>
            <person name="Stevens M.J.A."/>
            <person name="Stephan R."/>
        </authorList>
    </citation>
    <scope>NUCLEOTIDE SEQUENCE [LARGE SCALE GENOMIC DNA]</scope>
    <source>
        <strain evidence="1 2">CM001</strain>
    </source>
</reference>
<dbReference type="RefSeq" id="WP_185165414.1">
    <property type="nucleotide sequence ID" value="NZ_JACKWY010000013.1"/>
</dbReference>
<dbReference type="Proteomes" id="UP000585258">
    <property type="component" value="Unassembled WGS sequence"/>
</dbReference>
<accession>A0A7X0SJ14</accession>
<dbReference type="AlphaFoldDB" id="A0A7X0SJ14"/>
<sequence length="118" mass="13497">MDYKKEIYGLLKPITPKVDYFYPKDFKKLPCISYYIINDSTALQIGNTEMIINLAVQVDVWVDANSSTSELSEKVKAEFLKVGFIRGLNGDLVDPSGLNHKTMRFEAKVDLRNNLVYQ</sequence>
<evidence type="ECO:0000313" key="2">
    <source>
        <dbReference type="Proteomes" id="UP000585258"/>
    </source>
</evidence>
<gene>
    <name evidence="1" type="ORF">H7E68_16805</name>
</gene>
<protein>
    <submittedName>
        <fullName evidence="1">Uncharacterized protein</fullName>
    </submittedName>
</protein>
<name>A0A7X0SJ14_9CLOT</name>